<dbReference type="GO" id="GO:0005634">
    <property type="term" value="C:nucleus"/>
    <property type="evidence" value="ECO:0007669"/>
    <property type="project" value="UniProtKB-SubCell"/>
</dbReference>
<keyword evidence="3" id="KW-0862">Zinc</keyword>
<evidence type="ECO:0000313" key="11">
    <source>
        <dbReference type="Proteomes" id="UP000054251"/>
    </source>
</evidence>
<dbReference type="PANTHER" id="PTHR31845">
    <property type="entry name" value="FINGER DOMAIN PROTEIN, PUTATIVE-RELATED"/>
    <property type="match status" value="1"/>
</dbReference>
<reference evidence="10 11" key="1">
    <citation type="submission" date="2015-11" db="EMBL/GenBank/DDBJ databases">
        <title>The genome of Debaryomyces fabryi.</title>
        <authorList>
            <person name="Tafer H."/>
            <person name="Lopandic K."/>
        </authorList>
    </citation>
    <scope>NUCLEOTIDE SEQUENCE [LARGE SCALE GENOMIC DNA]</scope>
    <source>
        <strain evidence="10 11">CBS 789</strain>
    </source>
</reference>
<evidence type="ECO:0000256" key="5">
    <source>
        <dbReference type="ARBA" id="ARBA00023125"/>
    </source>
</evidence>
<keyword evidence="11" id="KW-1185">Reference proteome</keyword>
<dbReference type="Gene3D" id="4.10.240.10">
    <property type="entry name" value="Zn(2)-C6 fungal-type DNA-binding domain"/>
    <property type="match status" value="1"/>
</dbReference>
<dbReference type="InterPro" id="IPR001138">
    <property type="entry name" value="Zn2Cys6_DnaBD"/>
</dbReference>
<keyword evidence="5" id="KW-0238">DNA-binding</keyword>
<feature type="region of interest" description="Disordered" evidence="8">
    <location>
        <begin position="1"/>
        <end position="35"/>
    </location>
</feature>
<organism evidence="10 11">
    <name type="scientific">Debaryomyces fabryi</name>
    <dbReference type="NCBI Taxonomy" id="58627"/>
    <lineage>
        <taxon>Eukaryota</taxon>
        <taxon>Fungi</taxon>
        <taxon>Dikarya</taxon>
        <taxon>Ascomycota</taxon>
        <taxon>Saccharomycotina</taxon>
        <taxon>Pichiomycetes</taxon>
        <taxon>Debaryomycetaceae</taxon>
        <taxon>Debaryomyces</taxon>
    </lineage>
</organism>
<evidence type="ECO:0000256" key="3">
    <source>
        <dbReference type="ARBA" id="ARBA00022833"/>
    </source>
</evidence>
<dbReference type="GeneID" id="26842167"/>
<evidence type="ECO:0000256" key="8">
    <source>
        <dbReference type="SAM" id="MobiDB-lite"/>
    </source>
</evidence>
<dbReference type="Pfam" id="PF00172">
    <property type="entry name" value="Zn_clus"/>
    <property type="match status" value="1"/>
</dbReference>
<dbReference type="SUPFAM" id="SSF57701">
    <property type="entry name" value="Zn2/Cys6 DNA-binding domain"/>
    <property type="match status" value="1"/>
</dbReference>
<keyword evidence="2" id="KW-0479">Metal-binding</keyword>
<evidence type="ECO:0000313" key="10">
    <source>
        <dbReference type="EMBL" id="KRZ99082.1"/>
    </source>
</evidence>
<evidence type="ECO:0000256" key="6">
    <source>
        <dbReference type="ARBA" id="ARBA00023163"/>
    </source>
</evidence>
<dbReference type="GO" id="GO:0000976">
    <property type="term" value="F:transcription cis-regulatory region binding"/>
    <property type="evidence" value="ECO:0007669"/>
    <property type="project" value="TreeGrafter"/>
</dbReference>
<evidence type="ECO:0000256" key="1">
    <source>
        <dbReference type="ARBA" id="ARBA00004123"/>
    </source>
</evidence>
<dbReference type="PROSITE" id="PS50048">
    <property type="entry name" value="ZN2_CY6_FUNGAL_2"/>
    <property type="match status" value="1"/>
</dbReference>
<feature type="compositionally biased region" description="Basic and acidic residues" evidence="8">
    <location>
        <begin position="1"/>
        <end position="12"/>
    </location>
</feature>
<dbReference type="OrthoDB" id="2595934at2759"/>
<dbReference type="EMBL" id="LMYN01000176">
    <property type="protein sequence ID" value="KRZ99082.1"/>
    <property type="molecule type" value="Genomic_DNA"/>
</dbReference>
<dbReference type="GO" id="GO:0000981">
    <property type="term" value="F:DNA-binding transcription factor activity, RNA polymerase II-specific"/>
    <property type="evidence" value="ECO:0007669"/>
    <property type="project" value="InterPro"/>
</dbReference>
<evidence type="ECO:0000256" key="4">
    <source>
        <dbReference type="ARBA" id="ARBA00023015"/>
    </source>
</evidence>
<dbReference type="RefSeq" id="XP_015465185.1">
    <property type="nucleotide sequence ID" value="XM_015613987.1"/>
</dbReference>
<evidence type="ECO:0000256" key="2">
    <source>
        <dbReference type="ARBA" id="ARBA00022723"/>
    </source>
</evidence>
<keyword evidence="6" id="KW-0804">Transcription</keyword>
<dbReference type="CDD" id="cd00067">
    <property type="entry name" value="GAL4"/>
    <property type="match status" value="1"/>
</dbReference>
<dbReference type="PROSITE" id="PS00463">
    <property type="entry name" value="ZN2_CY6_FUNGAL_1"/>
    <property type="match status" value="1"/>
</dbReference>
<evidence type="ECO:0000259" key="9">
    <source>
        <dbReference type="PROSITE" id="PS50048"/>
    </source>
</evidence>
<comment type="caution">
    <text evidence="10">The sequence shown here is derived from an EMBL/GenBank/DDBJ whole genome shotgun (WGS) entry which is preliminary data.</text>
</comment>
<dbReference type="SMART" id="SM00066">
    <property type="entry name" value="GAL4"/>
    <property type="match status" value="1"/>
</dbReference>
<gene>
    <name evidence="10" type="ORF">AC631_05158</name>
</gene>
<keyword evidence="4" id="KW-0805">Transcription regulation</keyword>
<protein>
    <recommendedName>
        <fullName evidence="9">Zn(2)-C6 fungal-type domain-containing protein</fullName>
    </recommendedName>
</protein>
<dbReference type="Proteomes" id="UP000054251">
    <property type="component" value="Unassembled WGS sequence"/>
</dbReference>
<name>A0A0V1PS82_9ASCO</name>
<feature type="domain" description="Zn(2)-C6 fungal-type" evidence="9">
    <location>
        <begin position="50"/>
        <end position="83"/>
    </location>
</feature>
<accession>A0A0V1PS82</accession>
<proteinExistence type="predicted"/>
<comment type="subcellular location">
    <subcellularLocation>
        <location evidence="1">Nucleus</location>
    </subcellularLocation>
</comment>
<dbReference type="InterPro" id="IPR051089">
    <property type="entry name" value="prtT"/>
</dbReference>
<dbReference type="InterPro" id="IPR036864">
    <property type="entry name" value="Zn2-C6_fun-type_DNA-bd_sf"/>
</dbReference>
<dbReference type="PANTHER" id="PTHR31845:SF34">
    <property type="entry name" value="TRANSCRIPTIONAL ACTIVATOR OF PROTEASES PRTT"/>
    <property type="match status" value="1"/>
</dbReference>
<evidence type="ECO:0000256" key="7">
    <source>
        <dbReference type="ARBA" id="ARBA00023242"/>
    </source>
</evidence>
<dbReference type="GO" id="GO:0008270">
    <property type="term" value="F:zinc ion binding"/>
    <property type="evidence" value="ECO:0007669"/>
    <property type="project" value="InterPro"/>
</dbReference>
<dbReference type="AlphaFoldDB" id="A0A0V1PS82"/>
<sequence length="711" mass="80744">MSAEIQEGHTKGVNELSKKRKIHLQGGEGSNNITETNNRKFAQATRTPKACDLCRKQKTRCFRSANDEISCSRCLFLNKECSFNQGQVPSQSPSLPENEISKDEDSKTKLDLIHAGINELLSIIKANNGKGDISGSDAELLLTASGTLKNIQDLPSSISSSKKPKLNGTTNMASNVSSEIESITDTDSRPLFNCPIDSFKMAPFSMVCNQNESSNIPKSILNLLNLSTVERKPDNCSAYKKKKDIITLGLLTEEEAVDLMNKFRRNHGRWVLFPSNTPTDVLVERIRNNSPLLLTTCCCLSLRYLFKQTNSSHSELFLDKKKSNYGLLMNQLAKELNDSLLEYTTFQKPMANKGDIEFLQALVILSIYSLSLSSVASSLLNLDLKDDSLSHELNLDAWYLSSIGLTTFISKATFGTLLQRPKNTGNADLPFTIFYDEIDSEEYQTLTTLRIFNHLTLVHLINCIFSGRMCVIDEIRLNYCTSTLSLPSSTNFDGRMVSEISILLITYNYIQINLNDITTSTLEECDMNFKATKEDMHTWYNQWEYIFNQPTLQFVELCYHFCGLTVIYAYNFRKSTLIDANSQPFDIFDNNNVDYVLRHCDSRSLREMVSHACQLLKFVNVIDSDSYFAYLSDQVHFCFYFATILLIKILSFLRSKKLKLVSDICNLDSVLKDINLLLVKFHRIQQNTDDVVTKYELGIRYALHKQFVAHK</sequence>
<keyword evidence="7" id="KW-0539">Nucleus</keyword>